<reference evidence="4 5" key="1">
    <citation type="submission" date="2020-05" db="EMBL/GenBank/DDBJ databases">
        <title>Whole genome shotgun sequence of Streptomyces microflavus NBRC 13062.</title>
        <authorList>
            <person name="Komaki H."/>
            <person name="Tamura T."/>
        </authorList>
    </citation>
    <scope>NUCLEOTIDE SEQUENCE [LARGE SCALE GENOMIC DNA]</scope>
    <source>
        <strain evidence="4 5">NBRC 13062</strain>
    </source>
</reference>
<evidence type="ECO:0000256" key="2">
    <source>
        <dbReference type="ARBA" id="ARBA00023002"/>
    </source>
</evidence>
<dbReference type="Pfam" id="PF13561">
    <property type="entry name" value="adh_short_C2"/>
    <property type="match status" value="1"/>
</dbReference>
<protein>
    <submittedName>
        <fullName evidence="4">Short-chain dehydrogenase</fullName>
    </submittedName>
</protein>
<dbReference type="PRINTS" id="PR00081">
    <property type="entry name" value="GDHRDH"/>
</dbReference>
<dbReference type="InterPro" id="IPR036291">
    <property type="entry name" value="NAD(P)-bd_dom_sf"/>
</dbReference>
<comment type="caution">
    <text evidence="4">The sequence shown here is derived from an EMBL/GenBank/DDBJ whole genome shotgun (WGS) entry which is preliminary data.</text>
</comment>
<evidence type="ECO:0000313" key="5">
    <source>
        <dbReference type="Proteomes" id="UP000498740"/>
    </source>
</evidence>
<feature type="region of interest" description="Disordered" evidence="3">
    <location>
        <begin position="1"/>
        <end position="24"/>
    </location>
</feature>
<organism evidence="4 5">
    <name type="scientific">Streptomyces microflavus</name>
    <name type="common">Streptomyces lipmanii</name>
    <dbReference type="NCBI Taxonomy" id="1919"/>
    <lineage>
        <taxon>Bacteria</taxon>
        <taxon>Bacillati</taxon>
        <taxon>Actinomycetota</taxon>
        <taxon>Actinomycetes</taxon>
        <taxon>Kitasatosporales</taxon>
        <taxon>Streptomycetaceae</taxon>
        <taxon>Streptomyces</taxon>
    </lineage>
</organism>
<comment type="similarity">
    <text evidence="1">Belongs to the short-chain dehydrogenases/reductases (SDR) family.</text>
</comment>
<dbReference type="PROSITE" id="PS00061">
    <property type="entry name" value="ADH_SHORT"/>
    <property type="match status" value="1"/>
</dbReference>
<dbReference type="AlphaFoldDB" id="A0A7J0CW92"/>
<dbReference type="PANTHER" id="PTHR48107:SF7">
    <property type="entry name" value="RE15974P"/>
    <property type="match status" value="1"/>
</dbReference>
<evidence type="ECO:0000256" key="3">
    <source>
        <dbReference type="SAM" id="MobiDB-lite"/>
    </source>
</evidence>
<dbReference type="GO" id="GO:0016614">
    <property type="term" value="F:oxidoreductase activity, acting on CH-OH group of donors"/>
    <property type="evidence" value="ECO:0007669"/>
    <property type="project" value="UniProtKB-ARBA"/>
</dbReference>
<dbReference type="SUPFAM" id="SSF51735">
    <property type="entry name" value="NAD(P)-binding Rossmann-fold domains"/>
    <property type="match status" value="1"/>
</dbReference>
<sequence length="286" mass="29815">MTINEQPSAAPEPTSEPVRAPERAAPELARPVALITGVGRSIGIGAGIARQLAASGWDIAFTYWTPYDRRMEWGAEDGAAAAIAKELEDAGARTAAIEADLTGPDAPARIFDEAEQRLGPVTALVLSHAESVDSGLLDTTVEAFDRHFAVNTRASWLLIREYGLRFRGEPGGGTGAGGGTGRIVALTSDHTVGNLPYGASKGALDRITLAAAHELAHLGVTANVINPGPVDTGWMNDELREALAQGTPLGRLGTPRDTAHLVDFLCSPQGQWVNGQLLKSNGGAAS</sequence>
<proteinExistence type="inferred from homology"/>
<keyword evidence="2" id="KW-0560">Oxidoreductase</keyword>
<evidence type="ECO:0000256" key="1">
    <source>
        <dbReference type="ARBA" id="ARBA00006484"/>
    </source>
</evidence>
<dbReference type="PANTHER" id="PTHR48107">
    <property type="entry name" value="NADPH-DEPENDENT ALDEHYDE REDUCTASE-LIKE PROTEIN, CHLOROPLASTIC-RELATED"/>
    <property type="match status" value="1"/>
</dbReference>
<dbReference type="InterPro" id="IPR002347">
    <property type="entry name" value="SDR_fam"/>
</dbReference>
<gene>
    <name evidence="4" type="ORF">Smic_45730</name>
</gene>
<evidence type="ECO:0000313" key="4">
    <source>
        <dbReference type="EMBL" id="GFN06017.1"/>
    </source>
</evidence>
<name>A0A7J0CW92_STRMI</name>
<dbReference type="EMBL" id="BLWD01000001">
    <property type="protein sequence ID" value="GFN06017.1"/>
    <property type="molecule type" value="Genomic_DNA"/>
</dbReference>
<accession>A0A7J0CW92</accession>
<dbReference type="RefSeq" id="WP_032759317.1">
    <property type="nucleotide sequence ID" value="NZ_BMUG01000007.1"/>
</dbReference>
<dbReference type="Proteomes" id="UP000498740">
    <property type="component" value="Unassembled WGS sequence"/>
</dbReference>
<dbReference type="Gene3D" id="3.40.50.720">
    <property type="entry name" value="NAD(P)-binding Rossmann-like Domain"/>
    <property type="match status" value="1"/>
</dbReference>
<dbReference type="InterPro" id="IPR020904">
    <property type="entry name" value="Sc_DH/Rdtase_CS"/>
</dbReference>